<dbReference type="GO" id="GO:0005096">
    <property type="term" value="F:GTPase activator activity"/>
    <property type="evidence" value="ECO:0007669"/>
    <property type="project" value="UniProtKB-KW"/>
</dbReference>
<proteinExistence type="predicted"/>
<feature type="domain" description="Rab-GAP TBC" evidence="3">
    <location>
        <begin position="62"/>
        <end position="255"/>
    </location>
</feature>
<dbReference type="STRING" id="1071383.J7RZF5"/>
<dbReference type="GeneID" id="34526287"/>
<dbReference type="OMA" id="YLRDFMM"/>
<protein>
    <recommendedName>
        <fullName evidence="3">Rab-GAP TBC domain-containing protein</fullName>
    </recommendedName>
</protein>
<organism evidence="4 5">
    <name type="scientific">Huiozyma naganishii (strain ATCC MYA-139 / BCRC 22969 / CBS 8797 / KCTC 17520 / NBRC 10181 / NCYC 3082 / Yp74L-3)</name>
    <name type="common">Yeast</name>
    <name type="synonym">Kazachstania naganishii</name>
    <dbReference type="NCBI Taxonomy" id="1071383"/>
    <lineage>
        <taxon>Eukaryota</taxon>
        <taxon>Fungi</taxon>
        <taxon>Dikarya</taxon>
        <taxon>Ascomycota</taxon>
        <taxon>Saccharomycotina</taxon>
        <taxon>Saccharomycetes</taxon>
        <taxon>Saccharomycetales</taxon>
        <taxon>Saccharomycetaceae</taxon>
        <taxon>Huiozyma</taxon>
    </lineage>
</organism>
<sequence>MTKRLGASEQHNDDTGPAGFEQSSVMINNEQYKKLKCKVIDVMLKTKDVVTLSMLGGTNLGFVDATHRRLSWSLLLSKQFKRDAAHETIAEHPDENQVKLDCARSFGTVADENWRTRLQMFQETLICRLLRRNHKLRYYQGYHDIVSIFVNVFVDRENIDSNDHNTLLACLEAFTLLYLRDFMMDSLHFAIDQIRLIPSIVKLQDKGLVDTLKLDNLEPFYAISSILTVFSHNFKPKELDNSLIFSIFDFVISSQSMLVPLVMYSKFILKNKDRLLKETNHNSENFLNNTDLIHAVLQRCLSISNEGPDPQWTSILNETRVDYKSGRFLLPKLASLVNEYSPLITTASHSCFNSGPRVRYYTETVNGLLDKAIELNGVRKHLETTADVDKLYRQHSVLFKLFPKVNDMPLAVKASLVLLVVSLIYQLQE</sequence>
<evidence type="ECO:0000259" key="3">
    <source>
        <dbReference type="PROSITE" id="PS50086"/>
    </source>
</evidence>
<dbReference type="PANTHER" id="PTHR20913">
    <property type="entry name" value="TBC1 DOMAIN FAMILY MEMBER 20/GTPASE"/>
    <property type="match status" value="1"/>
</dbReference>
<dbReference type="Proteomes" id="UP000006310">
    <property type="component" value="Chromosome 5"/>
</dbReference>
<dbReference type="OrthoDB" id="206700at2759"/>
<dbReference type="eggNOG" id="KOG2595">
    <property type="taxonomic scope" value="Eukaryota"/>
</dbReference>
<dbReference type="RefSeq" id="XP_022464833.1">
    <property type="nucleotide sequence ID" value="XM_022608325.1"/>
</dbReference>
<evidence type="ECO:0000256" key="1">
    <source>
        <dbReference type="ARBA" id="ARBA00022468"/>
    </source>
</evidence>
<dbReference type="InterPro" id="IPR045913">
    <property type="entry name" value="TBC20/Gyp8-like"/>
</dbReference>
<dbReference type="PANTHER" id="PTHR20913:SF7">
    <property type="entry name" value="RE60063P"/>
    <property type="match status" value="1"/>
</dbReference>
<dbReference type="SUPFAM" id="SSF47923">
    <property type="entry name" value="Ypt/Rab-GAP domain of gyp1p"/>
    <property type="match status" value="1"/>
</dbReference>
<keyword evidence="5" id="KW-1185">Reference proteome</keyword>
<dbReference type="InterPro" id="IPR035969">
    <property type="entry name" value="Rab-GAP_TBC_sf"/>
</dbReference>
<dbReference type="GO" id="GO:0006888">
    <property type="term" value="P:endoplasmic reticulum to Golgi vesicle-mediated transport"/>
    <property type="evidence" value="ECO:0007669"/>
    <property type="project" value="TreeGrafter"/>
</dbReference>
<evidence type="ECO:0000313" key="4">
    <source>
        <dbReference type="EMBL" id="CCK70587.1"/>
    </source>
</evidence>
<reference evidence="4 5" key="1">
    <citation type="journal article" date="2011" name="Proc. Natl. Acad. Sci. U.S.A.">
        <title>Evolutionary erosion of yeast sex chromosomes by mating-type switching accidents.</title>
        <authorList>
            <person name="Gordon J.L."/>
            <person name="Armisen D."/>
            <person name="Proux-Wera E."/>
            <person name="Oheigeartaigh S.S."/>
            <person name="Byrne K.P."/>
            <person name="Wolfe K.H."/>
        </authorList>
    </citation>
    <scope>NUCLEOTIDE SEQUENCE [LARGE SCALE GENOMIC DNA]</scope>
    <source>
        <strain evidence="5">ATCC MYA-139 / BCRC 22969 / CBS 8797 / CCRC 22969 / KCTC 17520 / NBRC 10181 / NCYC 3082</strain>
    </source>
</reference>
<dbReference type="Gene3D" id="1.10.8.1310">
    <property type="match status" value="1"/>
</dbReference>
<dbReference type="Gene3D" id="1.10.472.80">
    <property type="entry name" value="Ypt/Rab-GAP domain of gyp1p, domain 3"/>
    <property type="match status" value="1"/>
</dbReference>
<name>J7RZF5_HUIN7</name>
<dbReference type="GO" id="GO:0005777">
    <property type="term" value="C:peroxisome"/>
    <property type="evidence" value="ECO:0007669"/>
    <property type="project" value="EnsemblFungi"/>
</dbReference>
<dbReference type="PROSITE" id="PS50086">
    <property type="entry name" value="TBC_RABGAP"/>
    <property type="match status" value="1"/>
</dbReference>
<dbReference type="InterPro" id="IPR000195">
    <property type="entry name" value="Rab-GAP-TBC_dom"/>
</dbReference>
<dbReference type="HOGENOM" id="CLU_039465_3_0_1"/>
<accession>J7RZF5</accession>
<feature type="region of interest" description="Disordered" evidence="2">
    <location>
        <begin position="1"/>
        <end position="22"/>
    </location>
</feature>
<dbReference type="GO" id="GO:0005789">
    <property type="term" value="C:endoplasmic reticulum membrane"/>
    <property type="evidence" value="ECO:0007669"/>
    <property type="project" value="TreeGrafter"/>
</dbReference>
<dbReference type="EMBL" id="HE978318">
    <property type="protein sequence ID" value="CCK70587.1"/>
    <property type="molecule type" value="Genomic_DNA"/>
</dbReference>
<dbReference type="Pfam" id="PF00566">
    <property type="entry name" value="RabGAP-TBC"/>
    <property type="match status" value="1"/>
</dbReference>
<reference evidence="5" key="2">
    <citation type="submission" date="2012-08" db="EMBL/GenBank/DDBJ databases">
        <title>Genome sequence of Kazachstania naganishii.</title>
        <authorList>
            <person name="Gordon J.L."/>
            <person name="Armisen D."/>
            <person name="Proux-Wera E."/>
            <person name="OhEigeartaigh S.S."/>
            <person name="Byrne K.P."/>
            <person name="Wolfe K.H."/>
        </authorList>
    </citation>
    <scope>NUCLEOTIDE SEQUENCE [LARGE SCALE GENOMIC DNA]</scope>
    <source>
        <strain evidence="5">ATCC MYA-139 / BCRC 22969 / CBS 8797 / CCRC 22969 / KCTC 17520 / NBRC 10181 / NCYC 3082</strain>
    </source>
</reference>
<gene>
    <name evidence="4" type="primary">KNAG0E03280</name>
    <name evidence="4" type="ordered locus">KNAG_0E03280</name>
</gene>
<evidence type="ECO:0000256" key="2">
    <source>
        <dbReference type="SAM" id="MobiDB-lite"/>
    </source>
</evidence>
<keyword evidence="1" id="KW-0343">GTPase activation</keyword>
<evidence type="ECO:0000313" key="5">
    <source>
        <dbReference type="Proteomes" id="UP000006310"/>
    </source>
</evidence>
<dbReference type="AlphaFoldDB" id="J7RZF5"/>
<dbReference type="KEGG" id="kng:KNAG_0E03280"/>